<proteinExistence type="predicted"/>
<evidence type="ECO:0000313" key="2">
    <source>
        <dbReference type="EMBL" id="SQH73205.1"/>
    </source>
</evidence>
<evidence type="ECO:0000313" key="3">
    <source>
        <dbReference type="Proteomes" id="UP000249300"/>
    </source>
</evidence>
<evidence type="ECO:0000256" key="1">
    <source>
        <dbReference type="SAM" id="MobiDB-lite"/>
    </source>
</evidence>
<dbReference type="EMBL" id="LS483447">
    <property type="protein sequence ID" value="SQH73205.1"/>
    <property type="molecule type" value="Genomic_DNA"/>
</dbReference>
<dbReference type="Proteomes" id="UP000249300">
    <property type="component" value="Chromosome 1"/>
</dbReference>
<accession>A0A2X4PLF9</accession>
<keyword evidence="3" id="KW-1185">Reference proteome</keyword>
<reference evidence="2 3" key="1">
    <citation type="submission" date="2018-06" db="EMBL/GenBank/DDBJ databases">
        <authorList>
            <consortium name="Pathogen Informatics"/>
            <person name="Doyle S."/>
        </authorList>
    </citation>
    <scope>NUCLEOTIDE SEQUENCE [LARGE SCALE GENOMIC DNA]</scope>
    <source>
        <strain evidence="2 3">NCTC12858</strain>
    </source>
</reference>
<feature type="region of interest" description="Disordered" evidence="1">
    <location>
        <begin position="1"/>
        <end position="27"/>
    </location>
</feature>
<feature type="compositionally biased region" description="Basic and acidic residues" evidence="1">
    <location>
        <begin position="1"/>
        <end position="12"/>
    </location>
</feature>
<protein>
    <submittedName>
        <fullName evidence="2">Uncharacterized protein</fullName>
    </submittedName>
</protein>
<gene>
    <name evidence="2" type="ORF">NCTC12858_01050</name>
</gene>
<feature type="compositionally biased region" description="Polar residues" evidence="1">
    <location>
        <begin position="13"/>
        <end position="24"/>
    </location>
</feature>
<dbReference type="AlphaFoldDB" id="A0A2X4PLF9"/>
<sequence>MSEGKGETERSYSDTYPPQSSNPLSRYRDSFATFGRAKSIVLHIDTKE</sequence>
<organism evidence="2 3">
    <name type="scientific">Porphyromonas crevioricanis</name>
    <dbReference type="NCBI Taxonomy" id="393921"/>
    <lineage>
        <taxon>Bacteria</taxon>
        <taxon>Pseudomonadati</taxon>
        <taxon>Bacteroidota</taxon>
        <taxon>Bacteroidia</taxon>
        <taxon>Bacteroidales</taxon>
        <taxon>Porphyromonadaceae</taxon>
        <taxon>Porphyromonas</taxon>
    </lineage>
</organism>
<dbReference type="KEGG" id="pcre:NCTC12858_01050"/>
<name>A0A2X4PLF9_9PORP</name>